<feature type="compositionally biased region" description="Polar residues" evidence="9">
    <location>
        <begin position="1215"/>
        <end position="1230"/>
    </location>
</feature>
<keyword evidence="4" id="KW-0832">Ubl conjugation</keyword>
<feature type="compositionally biased region" description="Polar residues" evidence="9">
    <location>
        <begin position="264"/>
        <end position="287"/>
    </location>
</feature>
<dbReference type="InterPro" id="IPR000949">
    <property type="entry name" value="ELM2_dom"/>
</dbReference>
<dbReference type="SUPFAM" id="SSF46689">
    <property type="entry name" value="Homeodomain-like"/>
    <property type="match status" value="1"/>
</dbReference>
<evidence type="ECO:0000256" key="2">
    <source>
        <dbReference type="ARBA" id="ARBA00022499"/>
    </source>
</evidence>
<feature type="compositionally biased region" description="Polar residues" evidence="9">
    <location>
        <begin position="1091"/>
        <end position="1114"/>
    </location>
</feature>
<keyword evidence="13" id="KW-1185">Reference proteome</keyword>
<feature type="region of interest" description="Disordered" evidence="9">
    <location>
        <begin position="1515"/>
        <end position="1566"/>
    </location>
</feature>
<evidence type="ECO:0000256" key="9">
    <source>
        <dbReference type="SAM" id="MobiDB-lite"/>
    </source>
</evidence>
<feature type="region of interest" description="Disordered" evidence="9">
    <location>
        <begin position="892"/>
        <end position="1188"/>
    </location>
</feature>
<feature type="compositionally biased region" description="Low complexity" evidence="9">
    <location>
        <begin position="203"/>
        <end position="223"/>
    </location>
</feature>
<keyword evidence="6" id="KW-0805">Transcription regulation</keyword>
<evidence type="ECO:0000313" key="12">
    <source>
        <dbReference type="EnsemblMetazoa" id="GPAI036343-PA"/>
    </source>
</evidence>
<keyword evidence="2" id="KW-1017">Isopeptide bond</keyword>
<feature type="compositionally biased region" description="Gly residues" evidence="9">
    <location>
        <begin position="1285"/>
        <end position="1302"/>
    </location>
</feature>
<feature type="compositionally biased region" description="Low complexity" evidence="9">
    <location>
        <begin position="1038"/>
        <end position="1048"/>
    </location>
</feature>
<dbReference type="EnsemblMetazoa" id="GPAI036343-RA">
    <property type="protein sequence ID" value="GPAI036343-PA"/>
    <property type="gene ID" value="GPAI036343"/>
</dbReference>
<organism evidence="12 13">
    <name type="scientific">Glossina pallidipes</name>
    <name type="common">Tsetse fly</name>
    <dbReference type="NCBI Taxonomy" id="7398"/>
    <lineage>
        <taxon>Eukaryota</taxon>
        <taxon>Metazoa</taxon>
        <taxon>Ecdysozoa</taxon>
        <taxon>Arthropoda</taxon>
        <taxon>Hexapoda</taxon>
        <taxon>Insecta</taxon>
        <taxon>Pterygota</taxon>
        <taxon>Neoptera</taxon>
        <taxon>Endopterygota</taxon>
        <taxon>Diptera</taxon>
        <taxon>Brachycera</taxon>
        <taxon>Muscomorpha</taxon>
        <taxon>Hippoboscoidea</taxon>
        <taxon>Glossinidae</taxon>
        <taxon>Glossina</taxon>
    </lineage>
</organism>
<dbReference type="InterPro" id="IPR017884">
    <property type="entry name" value="SANT_dom"/>
</dbReference>
<feature type="compositionally biased region" description="Acidic residues" evidence="9">
    <location>
        <begin position="235"/>
        <end position="244"/>
    </location>
</feature>
<dbReference type="STRING" id="7398.A0A1B0A750"/>
<dbReference type="FunFam" id="1.10.10.60:FF:000052">
    <property type="entry name" value="Arginine-glutamic acid dipeptide (RE) repeats"/>
    <property type="match status" value="1"/>
</dbReference>
<feature type="region of interest" description="Disordered" evidence="9">
    <location>
        <begin position="1392"/>
        <end position="1419"/>
    </location>
</feature>
<dbReference type="PROSITE" id="PS51293">
    <property type="entry name" value="SANT"/>
    <property type="match status" value="1"/>
</dbReference>
<dbReference type="Proteomes" id="UP000092445">
    <property type="component" value="Unassembled WGS sequence"/>
</dbReference>
<dbReference type="InterPro" id="IPR002951">
    <property type="entry name" value="Atrophin-like"/>
</dbReference>
<dbReference type="VEuPathDB" id="VectorBase:GPAI036343"/>
<evidence type="ECO:0000259" key="11">
    <source>
        <dbReference type="PROSITE" id="PS51293"/>
    </source>
</evidence>
<dbReference type="Gene3D" id="1.10.10.60">
    <property type="entry name" value="Homeodomain-like"/>
    <property type="match status" value="1"/>
</dbReference>
<feature type="compositionally biased region" description="Polar residues" evidence="9">
    <location>
        <begin position="1268"/>
        <end position="1284"/>
    </location>
</feature>
<evidence type="ECO:0000256" key="7">
    <source>
        <dbReference type="ARBA" id="ARBA00023163"/>
    </source>
</evidence>
<dbReference type="Pfam" id="PF03154">
    <property type="entry name" value="Atrophin-1"/>
    <property type="match status" value="1"/>
</dbReference>
<name>A0A1B0A750_GLOPL</name>
<feature type="compositionally biased region" description="Basic and acidic residues" evidence="9">
    <location>
        <begin position="1557"/>
        <end position="1566"/>
    </location>
</feature>
<evidence type="ECO:0000256" key="5">
    <source>
        <dbReference type="ARBA" id="ARBA00022990"/>
    </source>
</evidence>
<evidence type="ECO:0000256" key="8">
    <source>
        <dbReference type="ARBA" id="ARBA00023242"/>
    </source>
</evidence>
<feature type="domain" description="SANT" evidence="11">
    <location>
        <begin position="113"/>
        <end position="165"/>
    </location>
</feature>
<dbReference type="InterPro" id="IPR001005">
    <property type="entry name" value="SANT/Myb"/>
</dbReference>
<protein>
    <recommendedName>
        <fullName evidence="14">Arginine-glutamic acid dipeptide repeats protein</fullName>
    </recommendedName>
</protein>
<feature type="region of interest" description="Disordered" evidence="9">
    <location>
        <begin position="1599"/>
        <end position="1633"/>
    </location>
</feature>
<feature type="region of interest" description="Disordered" evidence="9">
    <location>
        <begin position="1211"/>
        <end position="1363"/>
    </location>
</feature>
<feature type="compositionally biased region" description="Polar residues" evidence="9">
    <location>
        <begin position="896"/>
        <end position="908"/>
    </location>
</feature>
<accession>A0A1B0A750</accession>
<evidence type="ECO:0000256" key="6">
    <source>
        <dbReference type="ARBA" id="ARBA00023015"/>
    </source>
</evidence>
<dbReference type="GO" id="GO:0003714">
    <property type="term" value="F:transcription corepressor activity"/>
    <property type="evidence" value="ECO:0007669"/>
    <property type="project" value="TreeGrafter"/>
</dbReference>
<dbReference type="InterPro" id="IPR009057">
    <property type="entry name" value="Homeodomain-like_sf"/>
</dbReference>
<feature type="compositionally biased region" description="Basic and acidic residues" evidence="9">
    <location>
        <begin position="399"/>
        <end position="446"/>
    </location>
</feature>
<keyword evidence="8" id="KW-0539">Nucleus</keyword>
<feature type="compositionally biased region" description="Low complexity" evidence="9">
    <location>
        <begin position="968"/>
        <end position="988"/>
    </location>
</feature>
<evidence type="ECO:0000256" key="4">
    <source>
        <dbReference type="ARBA" id="ARBA00022843"/>
    </source>
</evidence>
<feature type="region of interest" description="Disordered" evidence="9">
    <location>
        <begin position="593"/>
        <end position="638"/>
    </location>
</feature>
<feature type="compositionally biased region" description="Low complexity" evidence="9">
    <location>
        <begin position="1231"/>
        <end position="1267"/>
    </location>
</feature>
<comment type="subcellular location">
    <subcellularLocation>
        <location evidence="1">Nucleus</location>
    </subcellularLocation>
</comment>
<evidence type="ECO:0000256" key="1">
    <source>
        <dbReference type="ARBA" id="ARBA00004123"/>
    </source>
</evidence>
<reference evidence="13" key="1">
    <citation type="submission" date="2014-03" db="EMBL/GenBank/DDBJ databases">
        <authorList>
            <person name="Aksoy S."/>
            <person name="Warren W."/>
            <person name="Wilson R.K."/>
        </authorList>
    </citation>
    <scope>NUCLEOTIDE SEQUENCE [LARGE SCALE GENOMIC DNA]</scope>
    <source>
        <strain evidence="13">IAEA</strain>
    </source>
</reference>
<evidence type="ECO:0000259" key="10">
    <source>
        <dbReference type="PROSITE" id="PS51156"/>
    </source>
</evidence>
<evidence type="ECO:0000313" key="13">
    <source>
        <dbReference type="Proteomes" id="UP000092445"/>
    </source>
</evidence>
<reference evidence="12" key="2">
    <citation type="submission" date="2020-05" db="UniProtKB">
        <authorList>
            <consortium name="EnsemblMetazoa"/>
        </authorList>
    </citation>
    <scope>IDENTIFICATION</scope>
    <source>
        <strain evidence="12">IAEA</strain>
    </source>
</reference>
<feature type="compositionally biased region" description="Polar residues" evidence="9">
    <location>
        <begin position="309"/>
        <end position="320"/>
    </location>
</feature>
<keyword evidence="7" id="KW-0804">Transcription</keyword>
<dbReference type="PROSITE" id="PS51156">
    <property type="entry name" value="ELM2"/>
    <property type="match status" value="1"/>
</dbReference>
<feature type="compositionally biased region" description="Low complexity" evidence="9">
    <location>
        <begin position="344"/>
        <end position="360"/>
    </location>
</feature>
<feature type="compositionally biased region" description="Low complexity" evidence="9">
    <location>
        <begin position="1165"/>
        <end position="1184"/>
    </location>
</feature>
<feature type="region of interest" description="Disordered" evidence="9">
    <location>
        <begin position="164"/>
        <end position="456"/>
    </location>
</feature>
<feature type="compositionally biased region" description="Polar residues" evidence="9">
    <location>
        <begin position="595"/>
        <end position="610"/>
    </location>
</feature>
<feature type="compositionally biased region" description="Low complexity" evidence="9">
    <location>
        <begin position="909"/>
        <end position="933"/>
    </location>
</feature>
<dbReference type="GO" id="GO:0005634">
    <property type="term" value="C:nucleus"/>
    <property type="evidence" value="ECO:0007669"/>
    <property type="project" value="UniProtKB-SubCell"/>
</dbReference>
<feature type="compositionally biased region" description="Low complexity" evidence="9">
    <location>
        <begin position="1128"/>
        <end position="1150"/>
    </location>
</feature>
<dbReference type="CDD" id="cd11661">
    <property type="entry name" value="SANT_MTA3_like"/>
    <property type="match status" value="1"/>
</dbReference>
<feature type="compositionally biased region" description="Low complexity" evidence="9">
    <location>
        <begin position="1011"/>
        <end position="1023"/>
    </location>
</feature>
<dbReference type="PANTHER" id="PTHR13859:SF11">
    <property type="entry name" value="GRUNGE, ISOFORM J"/>
    <property type="match status" value="1"/>
</dbReference>
<sequence>MIVSYHFTHTQKAKLPDYNPISSFPVDKETDERELEESRWSPGIVTDCDLLMFLRAARSMAAFQGMCDGGLEDGCLAASRDDTTINALDVLHDSGYDPGKALQTLVKCPVSKGIDKKWTEDETKKFIKGLRQFGKNFFRIHKDLLPHKETPELVEFYYLWKKTPGANNNRPHRRRRQSALRRNRVTRASNTPPKKEDTPEPQSVATATTTVATTATSETNSASPVASKEENSSLTEDDVSECDSDSSLTHKRDESPSRMRTRNKPQNSATTTSKCDQTQVTQPQVTANGKRPKRGTETPDNVTPAESPKTPTKPHSTENVASKRKTGRQETPSKRKRIDTDVSTSGEITDIGDDTTTVSTTKDKRKRTESSTESMNSDSRSDSAMDDGESNITDTGEQQSKDSKESSSSKEDSSGNHDLEAFKSDKICEPISKKITDSDTKEKIKNDDEETNIQAPTVIPVVGSDCLKDSRTKEEKPAIAAPPVAGSLPLKIPTIATVEALNASVDRKESEKIEMKDCDLPKEQEMLKKIANMKQETLQIPPAANVMPEDVFIKKEPMDDSMDATCNQNSNEPQDLKVKIEVKNEDSKAAVLRLSHSTSSANQVSMSLATDSRENQEPTQSQPPSIMQHHHSGPPPGYIVEGSPLTYASTTDITSGNITGAPPVSVSSHKYTSDLDVKYGEIKYEPSKFASQDLKYPPSLDSMKYTQEIQAAAAIAAAGKYDMKYMIEQQGGKFPSDLSTHPLPSSNKPYVNDPLKIPDLKGSYAPGGLGTPQANTSVLGENSTHKYGSGLPDQQSSNTGSIGLLPGSTPPPGIAVPKAHYQHEVQHTMTRPPFESATGLMIKYGDPLTSKYGSDLKYSAPQGSLNDLGSGLKPSPYGENLIKSSPYVGNEGTLKYTPSESPIDASSRSTPGQDSQSSNSSSQPLSQQQFQSPHPSPHMPSPASGGLPPGMHPQNLVSPHGGLPPHPAHLSQSSSMQSNSAVSQVPQTPMHPTPPPSSNSTPQSGLLHLGSTSVPSTLPLTSTASCAPPGPITMASGIHPQHLPPSHLHQIHRPHPELPPGAGIHSHAPIPLSLQSHDLRNGPPPPMQAHGLSQQPQQPQTGTARTPSPAQQPSRGIHDDRSSGPGIPSSSQLRESAASQSSSAPPQQSPHSHRTSPLPGLAGNPPHGLIGHPLPIHPHLAHLPPGHPGHHMLSHSLAALGPGAGPIALLAGPPTLNNLQESGLNRRTPPSSHLQQSHSAVSSASGSMPPHASNSSSSASNTLTTNTVPSSAFSRASPSVQTNSIGGGPGGGLGGSSTGGNNSGTPGSLTSSAGVVHRSVSPASSASSLSRQSPLHPVPQSPLSHHPSSSALSAAAAAAERDRHALLRQQSPHMTPPPVSSTSALMASPLSKMYGPQAGQRGLGTSPPPHLRPGASPPVIRHPQMPLPLPLIPAGAGIPQIGVHPAQSPYPHPLLHPSMFYSPHHHNPFNSPYGYGPYGPGYPPPPHAPPYQDAGQTHVIKPTSHMDALRAHAHSASAGLGAPHHPSETLPIEIEPDPEPEIPSPTHNIPRGPSPEAKPDDTECHRSQSAIFVRHIDRGDYNSCTRTDLIFKPVADSKLARKREERDRKLAEKERERRQRSVFDLSNAFDKPN</sequence>
<keyword evidence="3" id="KW-0597">Phosphoprotein</keyword>
<evidence type="ECO:0008006" key="14">
    <source>
        <dbReference type="Google" id="ProtNLM"/>
    </source>
</evidence>
<feature type="domain" description="ELM2" evidence="10">
    <location>
        <begin position="1"/>
        <end position="109"/>
    </location>
</feature>
<proteinExistence type="predicted"/>
<feature type="compositionally biased region" description="Low complexity" evidence="9">
    <location>
        <begin position="1303"/>
        <end position="1335"/>
    </location>
</feature>
<feature type="compositionally biased region" description="Low complexity" evidence="9">
    <location>
        <begin position="1341"/>
        <end position="1358"/>
    </location>
</feature>
<feature type="compositionally biased region" description="Basic and acidic residues" evidence="9">
    <location>
        <begin position="248"/>
        <end position="257"/>
    </location>
</feature>
<dbReference type="FunFam" id="4.10.1240.50:FF:000004">
    <property type="entry name" value="arginine-glutamic acid dipeptide repeats protein-like"/>
    <property type="match status" value="1"/>
</dbReference>
<feature type="compositionally biased region" description="Basic residues" evidence="9">
    <location>
        <begin position="170"/>
        <end position="185"/>
    </location>
</feature>
<keyword evidence="5" id="KW-0007">Acetylation</keyword>
<dbReference type="Gene3D" id="4.10.1240.50">
    <property type="match status" value="1"/>
</dbReference>
<dbReference type="SMART" id="SM00717">
    <property type="entry name" value="SANT"/>
    <property type="match status" value="1"/>
</dbReference>
<evidence type="ECO:0000256" key="3">
    <source>
        <dbReference type="ARBA" id="ARBA00022553"/>
    </source>
</evidence>
<dbReference type="PANTHER" id="PTHR13859">
    <property type="entry name" value="ATROPHIN-RELATED"/>
    <property type="match status" value="1"/>
</dbReference>
<feature type="compositionally biased region" description="Basic and acidic residues" evidence="9">
    <location>
        <begin position="1599"/>
        <end position="1621"/>
    </location>
</feature>